<keyword evidence="1" id="KW-0732">Signal</keyword>
<protein>
    <submittedName>
        <fullName evidence="2">Uncharacterized protein</fullName>
    </submittedName>
</protein>
<name>A0AAN6ZQG2_9PEZI</name>
<accession>A0AAN6ZQG2</accession>
<comment type="caution">
    <text evidence="2">The sequence shown here is derived from an EMBL/GenBank/DDBJ whole genome shotgun (WGS) entry which is preliminary data.</text>
</comment>
<dbReference type="EMBL" id="MU853557">
    <property type="protein sequence ID" value="KAK4147082.1"/>
    <property type="molecule type" value="Genomic_DNA"/>
</dbReference>
<feature type="chain" id="PRO_5043020478" evidence="1">
    <location>
        <begin position="17"/>
        <end position="237"/>
    </location>
</feature>
<reference evidence="2" key="1">
    <citation type="journal article" date="2023" name="Mol. Phylogenet. Evol.">
        <title>Genome-scale phylogeny and comparative genomics of the fungal order Sordariales.</title>
        <authorList>
            <person name="Hensen N."/>
            <person name="Bonometti L."/>
            <person name="Westerberg I."/>
            <person name="Brannstrom I.O."/>
            <person name="Guillou S."/>
            <person name="Cros-Aarteil S."/>
            <person name="Calhoun S."/>
            <person name="Haridas S."/>
            <person name="Kuo A."/>
            <person name="Mondo S."/>
            <person name="Pangilinan J."/>
            <person name="Riley R."/>
            <person name="LaButti K."/>
            <person name="Andreopoulos B."/>
            <person name="Lipzen A."/>
            <person name="Chen C."/>
            <person name="Yan M."/>
            <person name="Daum C."/>
            <person name="Ng V."/>
            <person name="Clum A."/>
            <person name="Steindorff A."/>
            <person name="Ohm R.A."/>
            <person name="Martin F."/>
            <person name="Silar P."/>
            <person name="Natvig D.O."/>
            <person name="Lalanne C."/>
            <person name="Gautier V."/>
            <person name="Ament-Velasquez S.L."/>
            <person name="Kruys A."/>
            <person name="Hutchinson M.I."/>
            <person name="Powell A.J."/>
            <person name="Barry K."/>
            <person name="Miller A.N."/>
            <person name="Grigoriev I.V."/>
            <person name="Debuchy R."/>
            <person name="Gladieux P."/>
            <person name="Hiltunen Thoren M."/>
            <person name="Johannesson H."/>
        </authorList>
    </citation>
    <scope>NUCLEOTIDE SEQUENCE</scope>
    <source>
        <strain evidence="2">CBS 141.50</strain>
    </source>
</reference>
<dbReference type="RefSeq" id="XP_062640453.1">
    <property type="nucleotide sequence ID" value="XM_062779335.1"/>
</dbReference>
<dbReference type="AlphaFoldDB" id="A0AAN6ZQG2"/>
<gene>
    <name evidence="2" type="ORF">C8A04DRAFT_24875</name>
</gene>
<evidence type="ECO:0000313" key="3">
    <source>
        <dbReference type="Proteomes" id="UP001302676"/>
    </source>
</evidence>
<reference evidence="2" key="2">
    <citation type="submission" date="2023-05" db="EMBL/GenBank/DDBJ databases">
        <authorList>
            <consortium name="Lawrence Berkeley National Laboratory"/>
            <person name="Steindorff A."/>
            <person name="Hensen N."/>
            <person name="Bonometti L."/>
            <person name="Westerberg I."/>
            <person name="Brannstrom I.O."/>
            <person name="Guillou S."/>
            <person name="Cros-Aarteil S."/>
            <person name="Calhoun S."/>
            <person name="Haridas S."/>
            <person name="Kuo A."/>
            <person name="Mondo S."/>
            <person name="Pangilinan J."/>
            <person name="Riley R."/>
            <person name="Labutti K."/>
            <person name="Andreopoulos B."/>
            <person name="Lipzen A."/>
            <person name="Chen C."/>
            <person name="Yanf M."/>
            <person name="Daum C."/>
            <person name="Ng V."/>
            <person name="Clum A."/>
            <person name="Ohm R."/>
            <person name="Martin F."/>
            <person name="Silar P."/>
            <person name="Natvig D."/>
            <person name="Lalanne C."/>
            <person name="Gautier V."/>
            <person name="Ament-Velasquez S.L."/>
            <person name="Kruys A."/>
            <person name="Hutchinson M.I."/>
            <person name="Powell A.J."/>
            <person name="Barry K."/>
            <person name="Miller A.N."/>
            <person name="Grigoriev I.V."/>
            <person name="Debuchy R."/>
            <person name="Gladieux P."/>
            <person name="Thoren M.H."/>
            <person name="Johannesson H."/>
        </authorList>
    </citation>
    <scope>NUCLEOTIDE SEQUENCE</scope>
    <source>
        <strain evidence="2">CBS 141.50</strain>
    </source>
</reference>
<dbReference type="GeneID" id="87815948"/>
<organism evidence="2 3">
    <name type="scientific">Dichotomopilus funicola</name>
    <dbReference type="NCBI Taxonomy" id="1934379"/>
    <lineage>
        <taxon>Eukaryota</taxon>
        <taxon>Fungi</taxon>
        <taxon>Dikarya</taxon>
        <taxon>Ascomycota</taxon>
        <taxon>Pezizomycotina</taxon>
        <taxon>Sordariomycetes</taxon>
        <taxon>Sordariomycetidae</taxon>
        <taxon>Sordariales</taxon>
        <taxon>Chaetomiaceae</taxon>
        <taxon>Dichotomopilus</taxon>
    </lineage>
</organism>
<proteinExistence type="predicted"/>
<keyword evidence="3" id="KW-1185">Reference proteome</keyword>
<evidence type="ECO:0000313" key="2">
    <source>
        <dbReference type="EMBL" id="KAK4147082.1"/>
    </source>
</evidence>
<evidence type="ECO:0000256" key="1">
    <source>
        <dbReference type="SAM" id="SignalP"/>
    </source>
</evidence>
<feature type="signal peptide" evidence="1">
    <location>
        <begin position="1"/>
        <end position="16"/>
    </location>
</feature>
<sequence length="237" mass="25420">MRALVLLLLTLATARAFHFPGRTHHVTAEKEKEETNNKNQLTVTGLERRMHDLLEKRNHSPHHKAEPAADRLEWQVQDLTRTSESTNTTTWTFSLLLNAASSNTDPSTQTTVSCSLTVPLIQPAAPSGNSADRIGSFYGVPCGTNGGSLLGRISGGGSRFGGSGESGKVSGRRTGNGIEEGVGFEASLGYNQDADSAVMTVCYTPNGTDAWFGFEKVSQNKQLGNSRPEPVYYTGCA</sequence>
<dbReference type="Proteomes" id="UP001302676">
    <property type="component" value="Unassembled WGS sequence"/>
</dbReference>